<sequence>WKQGRSRARKEGPGLGEPARPASPPQAGPVQPPVSPQGQAPGSAPACAAGACKRGQVPGPAPVSQRGRRRYSLDPPAEHTNAGPEDAGGPGLRTPRSSRTYHSLAALLTSVGWGVEREVQRVCPFPSPDHPRDFPDFTGGTEDKWISQVNKP</sequence>
<protein>
    <submittedName>
        <fullName evidence="1">Uncharacterized protein</fullName>
    </submittedName>
</protein>
<evidence type="ECO:0000313" key="1">
    <source>
        <dbReference type="EMBL" id="CAN0023633.1"/>
    </source>
</evidence>
<reference evidence="1" key="2">
    <citation type="submission" date="2025-03" db="EMBL/GenBank/DDBJ databases">
        <authorList>
            <consortium name="ELIXIR-Norway"/>
            <consortium name="Elixir Norway"/>
        </authorList>
    </citation>
    <scope>NUCLEOTIDE SEQUENCE</scope>
</reference>
<organism evidence="1">
    <name type="scientific">Rangifer tarandus platyrhynchus</name>
    <name type="common">Svalbard reindeer</name>
    <dbReference type="NCBI Taxonomy" id="3082113"/>
    <lineage>
        <taxon>Eukaryota</taxon>
        <taxon>Metazoa</taxon>
        <taxon>Chordata</taxon>
        <taxon>Craniata</taxon>
        <taxon>Vertebrata</taxon>
        <taxon>Euteleostomi</taxon>
        <taxon>Mammalia</taxon>
        <taxon>Eutheria</taxon>
        <taxon>Laurasiatheria</taxon>
        <taxon>Artiodactyla</taxon>
        <taxon>Ruminantia</taxon>
        <taxon>Pecora</taxon>
        <taxon>Cervidae</taxon>
        <taxon>Odocoileinae</taxon>
        <taxon>Rangifer</taxon>
    </lineage>
</organism>
<name>A0AC59YW97_RANTA</name>
<dbReference type="EMBL" id="OX596104">
    <property type="protein sequence ID" value="CAN0023633.1"/>
    <property type="molecule type" value="Genomic_DNA"/>
</dbReference>
<gene>
    <name evidence="1" type="ORF">MRATA1EN22A_LOCUS10901</name>
</gene>
<reference evidence="1" key="1">
    <citation type="submission" date="2023-05" db="EMBL/GenBank/DDBJ databases">
        <authorList>
            <consortium name="ELIXIR-Norway"/>
        </authorList>
    </citation>
    <scope>NUCLEOTIDE SEQUENCE</scope>
</reference>
<feature type="non-terminal residue" evidence="1">
    <location>
        <position position="1"/>
    </location>
</feature>
<accession>A0AC59YW97</accession>
<proteinExistence type="predicted"/>